<proteinExistence type="predicted"/>
<evidence type="ECO:0000256" key="2">
    <source>
        <dbReference type="SAM" id="MobiDB-lite"/>
    </source>
</evidence>
<feature type="domain" description="Zn(2)-C6 fungal-type" evidence="3">
    <location>
        <begin position="62"/>
        <end position="98"/>
    </location>
</feature>
<dbReference type="PROSITE" id="PS50048">
    <property type="entry name" value="ZN2_CY6_FUNGAL_2"/>
    <property type="match status" value="1"/>
</dbReference>
<evidence type="ECO:0000256" key="1">
    <source>
        <dbReference type="ARBA" id="ARBA00023242"/>
    </source>
</evidence>
<accession>A0AAN8RDH7</accession>
<feature type="region of interest" description="Disordered" evidence="2">
    <location>
        <begin position="420"/>
        <end position="503"/>
    </location>
</feature>
<dbReference type="SMART" id="SM00066">
    <property type="entry name" value="GAL4"/>
    <property type="match status" value="1"/>
</dbReference>
<reference evidence="4 5" key="1">
    <citation type="submission" date="2019-10" db="EMBL/GenBank/DDBJ databases">
        <authorList>
            <person name="Palmer J.M."/>
        </authorList>
    </citation>
    <scope>NUCLEOTIDE SEQUENCE [LARGE SCALE GENOMIC DNA]</scope>
    <source>
        <strain evidence="4 5">TWF718</strain>
    </source>
</reference>
<dbReference type="GO" id="GO:0008270">
    <property type="term" value="F:zinc ion binding"/>
    <property type="evidence" value="ECO:0007669"/>
    <property type="project" value="InterPro"/>
</dbReference>
<feature type="region of interest" description="Disordered" evidence="2">
    <location>
        <begin position="1"/>
        <end position="20"/>
    </location>
</feature>
<protein>
    <recommendedName>
        <fullName evidence="3">Zn(2)-C6 fungal-type domain-containing protein</fullName>
    </recommendedName>
</protein>
<sequence length="503" mass="53277">MNTNRHSYPPGYGSLPSSTSQLAIQFPPRKTPYWPPGGRTDNANTDLGGQGPSTARKRVNVACARCRKRKIRCSGDPGDDMGCHNCKVAGLAQGQCLFLRVQCQQVPLEMNENSQLGPYDRIGQQMYGGGLSHYTCLSAPPVASSSATGFEGQVHLQRAENPYISAPSLHPRRSMPNIVVKRSSQHGHIIPQPAEESGLALLARNAEAVSSLPTAVTYALATGTGMETLAAVANPTFTRWAPHPMMDGLRAVTDGSPIDLRNNPIEVEATKGYPVQTSLPSNIYFDTNPAPQIASGMGLIPTSNVRTNGVPNGYDYSHFANIAGSVNNCNVTLALQGTSNGKGDQPTQSLLNERCETSTAINIDIPYDLGFVGHAEGAARFSRADAQVLSSPVNTYSVSGSSSGGSYNAHIGLGAMSLSKSTPEAKQSQGSFGKTPSVPSIMTKTARGTNSPHTIERHDLMSPLSLLVPRPNPSQKTITRVPTNRPNSAGCISSVGSPKYAHD</sequence>
<dbReference type="Proteomes" id="UP001313282">
    <property type="component" value="Unassembled WGS sequence"/>
</dbReference>
<dbReference type="InterPro" id="IPR001138">
    <property type="entry name" value="Zn2Cys6_DnaBD"/>
</dbReference>
<evidence type="ECO:0000259" key="3">
    <source>
        <dbReference type="PROSITE" id="PS50048"/>
    </source>
</evidence>
<comment type="caution">
    <text evidence="4">The sequence shown here is derived from an EMBL/GenBank/DDBJ whole genome shotgun (WGS) entry which is preliminary data.</text>
</comment>
<dbReference type="SUPFAM" id="SSF57701">
    <property type="entry name" value="Zn2/Cys6 DNA-binding domain"/>
    <property type="match status" value="1"/>
</dbReference>
<dbReference type="AlphaFoldDB" id="A0AAN8RDH7"/>
<keyword evidence="1" id="KW-0539">Nucleus</keyword>
<dbReference type="InterPro" id="IPR036864">
    <property type="entry name" value="Zn2-C6_fun-type_DNA-bd_sf"/>
</dbReference>
<organism evidence="4 5">
    <name type="scientific">Orbilia javanica</name>
    <dbReference type="NCBI Taxonomy" id="47235"/>
    <lineage>
        <taxon>Eukaryota</taxon>
        <taxon>Fungi</taxon>
        <taxon>Dikarya</taxon>
        <taxon>Ascomycota</taxon>
        <taxon>Pezizomycotina</taxon>
        <taxon>Orbiliomycetes</taxon>
        <taxon>Orbiliales</taxon>
        <taxon>Orbiliaceae</taxon>
        <taxon>Orbilia</taxon>
    </lineage>
</organism>
<name>A0AAN8RDH7_9PEZI</name>
<dbReference type="Gene3D" id="4.10.240.10">
    <property type="entry name" value="Zn(2)-C6 fungal-type DNA-binding domain"/>
    <property type="match status" value="1"/>
</dbReference>
<keyword evidence="5" id="KW-1185">Reference proteome</keyword>
<gene>
    <name evidence="4" type="ORF">TWF718_006967</name>
</gene>
<feature type="compositionally biased region" description="Polar residues" evidence="2">
    <location>
        <begin position="473"/>
        <end position="496"/>
    </location>
</feature>
<feature type="region of interest" description="Disordered" evidence="2">
    <location>
        <begin position="31"/>
        <end position="54"/>
    </location>
</feature>
<feature type="compositionally biased region" description="Polar residues" evidence="2">
    <location>
        <begin position="420"/>
        <end position="453"/>
    </location>
</feature>
<dbReference type="EMBL" id="JAVHNR010000004">
    <property type="protein sequence ID" value="KAK6345027.1"/>
    <property type="molecule type" value="Genomic_DNA"/>
</dbReference>
<dbReference type="CDD" id="cd00067">
    <property type="entry name" value="GAL4"/>
    <property type="match status" value="1"/>
</dbReference>
<dbReference type="GO" id="GO:0000981">
    <property type="term" value="F:DNA-binding transcription factor activity, RNA polymerase II-specific"/>
    <property type="evidence" value="ECO:0007669"/>
    <property type="project" value="InterPro"/>
</dbReference>
<evidence type="ECO:0000313" key="4">
    <source>
        <dbReference type="EMBL" id="KAK6345027.1"/>
    </source>
</evidence>
<evidence type="ECO:0000313" key="5">
    <source>
        <dbReference type="Proteomes" id="UP001313282"/>
    </source>
</evidence>
<feature type="compositionally biased region" description="Low complexity" evidence="2">
    <location>
        <begin position="7"/>
        <end position="20"/>
    </location>
</feature>